<proteinExistence type="predicted"/>
<comment type="caution">
    <text evidence="2">The sequence shown here is derived from an EMBL/GenBank/DDBJ whole genome shotgun (WGS) entry which is preliminary data.</text>
</comment>
<evidence type="ECO:0000313" key="2">
    <source>
        <dbReference type="EMBL" id="KYG05080.1"/>
    </source>
</evidence>
<accession>A0A150TK69</accession>
<feature type="region of interest" description="Disordered" evidence="1">
    <location>
        <begin position="1"/>
        <end position="46"/>
    </location>
</feature>
<name>A0A150TK69_SORCE</name>
<dbReference type="EMBL" id="JEME01002182">
    <property type="protein sequence ID" value="KYG05080.1"/>
    <property type="molecule type" value="Genomic_DNA"/>
</dbReference>
<protein>
    <submittedName>
        <fullName evidence="2">Uncharacterized protein</fullName>
    </submittedName>
</protein>
<dbReference type="AlphaFoldDB" id="A0A150TK69"/>
<evidence type="ECO:0000313" key="3">
    <source>
        <dbReference type="Proteomes" id="UP000075502"/>
    </source>
</evidence>
<feature type="compositionally biased region" description="Basic and acidic residues" evidence="1">
    <location>
        <begin position="20"/>
        <end position="44"/>
    </location>
</feature>
<organism evidence="2 3">
    <name type="scientific">Sorangium cellulosum</name>
    <name type="common">Polyangium cellulosum</name>
    <dbReference type="NCBI Taxonomy" id="56"/>
    <lineage>
        <taxon>Bacteria</taxon>
        <taxon>Pseudomonadati</taxon>
        <taxon>Myxococcota</taxon>
        <taxon>Polyangia</taxon>
        <taxon>Polyangiales</taxon>
        <taxon>Polyangiaceae</taxon>
        <taxon>Sorangium</taxon>
    </lineage>
</organism>
<dbReference type="Proteomes" id="UP000075502">
    <property type="component" value="Unassembled WGS sequence"/>
</dbReference>
<reference evidence="2 3" key="1">
    <citation type="submission" date="2014-02" db="EMBL/GenBank/DDBJ databases">
        <title>The small core and large imbalanced accessory genome model reveals a collaborative survival strategy of Sorangium cellulosum strains in nature.</title>
        <authorList>
            <person name="Han K."/>
            <person name="Peng R."/>
            <person name="Blom J."/>
            <person name="Li Y.-Z."/>
        </authorList>
    </citation>
    <scope>NUCLEOTIDE SEQUENCE [LARGE SCALE GENOMIC DNA]</scope>
    <source>
        <strain evidence="2 3">So0007-03</strain>
    </source>
</reference>
<sequence>MSVARSERYGSSSPRGVRSLTERLLDPEQREHQPVFSSEPEHKSAVVGARGQGVGGVSCVEGREHFRVVLSVLAEQGGGIEVGT</sequence>
<evidence type="ECO:0000256" key="1">
    <source>
        <dbReference type="SAM" id="MobiDB-lite"/>
    </source>
</evidence>
<gene>
    <name evidence="2" type="ORF">BE21_43000</name>
</gene>